<gene>
    <name evidence="2" type="primary">pilV</name>
    <name evidence="2" type="ORF">FQY79_08040</name>
</gene>
<sequence>MTIRRAGGGGRRRQAGFSMIEVLIALVVLAFGLLGLALMQTLNLRYTQSAQQRTLAVNLASELLDTMRTNRSQLAAYAMAKADFDSIDFSDGCPTFDPATAARNVERWQCEVKESLGPDAYAIVDVSGAPTVSVTVVWTERGTGGTDGAAEGSIELETTL</sequence>
<dbReference type="AlphaFoldDB" id="A0A5C5U190"/>
<name>A0A5C5U190_9GAMM</name>
<dbReference type="RefSeq" id="WP_146312389.1">
    <property type="nucleotide sequence ID" value="NZ_VOHE01000003.1"/>
</dbReference>
<reference evidence="2 3" key="1">
    <citation type="submission" date="2019-07" db="EMBL/GenBank/DDBJ databases">
        <title>Luteimonas sp. YD-1 nov., isolated from acidic soil.</title>
        <authorList>
            <person name="Zhou J."/>
        </authorList>
    </citation>
    <scope>NUCLEOTIDE SEQUENCE [LARGE SCALE GENOMIC DNA]</scope>
    <source>
        <strain evidence="2 3">YD-1</strain>
    </source>
</reference>
<evidence type="ECO:0000313" key="3">
    <source>
        <dbReference type="Proteomes" id="UP000315949"/>
    </source>
</evidence>
<dbReference type="NCBIfam" id="TIGR02532">
    <property type="entry name" value="IV_pilin_GFxxxE"/>
    <property type="match status" value="1"/>
</dbReference>
<dbReference type="NCBIfam" id="TIGR02523">
    <property type="entry name" value="type_IV_pilV"/>
    <property type="match status" value="1"/>
</dbReference>
<organism evidence="2 3">
    <name type="scientific">Luteimonas wenzhouensis</name>
    <dbReference type="NCBI Taxonomy" id="2599615"/>
    <lineage>
        <taxon>Bacteria</taxon>
        <taxon>Pseudomonadati</taxon>
        <taxon>Pseudomonadota</taxon>
        <taxon>Gammaproteobacteria</taxon>
        <taxon>Lysobacterales</taxon>
        <taxon>Lysobacteraceae</taxon>
        <taxon>Luteimonas</taxon>
    </lineage>
</organism>
<dbReference type="Pfam" id="PF07963">
    <property type="entry name" value="N_methyl"/>
    <property type="match status" value="1"/>
</dbReference>
<dbReference type="OrthoDB" id="8547299at2"/>
<evidence type="ECO:0000313" key="2">
    <source>
        <dbReference type="EMBL" id="TWT19767.1"/>
    </source>
</evidence>
<accession>A0A5C5U190</accession>
<keyword evidence="3" id="KW-1185">Reference proteome</keyword>
<keyword evidence="1" id="KW-0472">Membrane</keyword>
<protein>
    <submittedName>
        <fullName evidence="2">Type IV pilus modification protein PilV</fullName>
    </submittedName>
</protein>
<dbReference type="InterPro" id="IPR012902">
    <property type="entry name" value="N_methyl_site"/>
</dbReference>
<dbReference type="Proteomes" id="UP000315949">
    <property type="component" value="Unassembled WGS sequence"/>
</dbReference>
<keyword evidence="1" id="KW-0812">Transmembrane</keyword>
<evidence type="ECO:0000256" key="1">
    <source>
        <dbReference type="SAM" id="Phobius"/>
    </source>
</evidence>
<keyword evidence="1" id="KW-1133">Transmembrane helix</keyword>
<dbReference type="EMBL" id="VOHE01000003">
    <property type="protein sequence ID" value="TWT19767.1"/>
    <property type="molecule type" value="Genomic_DNA"/>
</dbReference>
<dbReference type="InterPro" id="IPR013362">
    <property type="entry name" value="Pilus_4_PilV"/>
</dbReference>
<feature type="transmembrane region" description="Helical" evidence="1">
    <location>
        <begin position="20"/>
        <end position="39"/>
    </location>
</feature>
<proteinExistence type="predicted"/>
<comment type="caution">
    <text evidence="2">The sequence shown here is derived from an EMBL/GenBank/DDBJ whole genome shotgun (WGS) entry which is preliminary data.</text>
</comment>